<organism evidence="1 2">
    <name type="scientific">Halobacillus litoralis</name>
    <dbReference type="NCBI Taxonomy" id="45668"/>
    <lineage>
        <taxon>Bacteria</taxon>
        <taxon>Bacillati</taxon>
        <taxon>Bacillota</taxon>
        <taxon>Bacilli</taxon>
        <taxon>Bacillales</taxon>
        <taxon>Bacillaceae</taxon>
        <taxon>Halobacillus</taxon>
    </lineage>
</organism>
<evidence type="ECO:0008006" key="3">
    <source>
        <dbReference type="Google" id="ProtNLM"/>
    </source>
</evidence>
<accession>A0A410MBW4</accession>
<dbReference type="Proteomes" id="UP000287756">
    <property type="component" value="Chromosome"/>
</dbReference>
<proteinExistence type="predicted"/>
<protein>
    <recommendedName>
        <fullName evidence="3">Nitroreductase domain-containing protein</fullName>
    </recommendedName>
</protein>
<dbReference type="KEGG" id="hli:HLI_08320"/>
<dbReference type="RefSeq" id="WP_128524526.1">
    <property type="nucleotide sequence ID" value="NZ_CP026118.1"/>
</dbReference>
<gene>
    <name evidence="1" type="ORF">HLI_08320</name>
</gene>
<evidence type="ECO:0000313" key="2">
    <source>
        <dbReference type="Proteomes" id="UP000287756"/>
    </source>
</evidence>
<reference evidence="1 2" key="1">
    <citation type="submission" date="2018-01" db="EMBL/GenBank/DDBJ databases">
        <title>The whole genome sequencing and assembly of Halobacillus litoralis ERB031 strain.</title>
        <authorList>
            <person name="Lee S.-J."/>
            <person name="Park M.-K."/>
            <person name="Kim J.-Y."/>
            <person name="Lee Y.-J."/>
            <person name="Yi H."/>
            <person name="Bahn Y.-S."/>
            <person name="Kim J.F."/>
            <person name="Lee D.-W."/>
        </authorList>
    </citation>
    <scope>NUCLEOTIDE SEQUENCE [LARGE SCALE GENOMIC DNA]</scope>
    <source>
        <strain evidence="1 2">ERB 031</strain>
    </source>
</reference>
<sequence length="392" mass="45926">MLDEHYLNTYGEQRFETFSFGLPVEEKPIMERPVAYIDMDFLKRHNSLNEWDSFLYKVFSSVERVYRIDFHSKYFFHTTSPTAKNFLSIHLVLAHKGYLYKLNPMTDKIEVSENTWIKGVEPEGMYLALVSDDRKLQLDYGGFYKMLSRLNVGHAKMNVEAVLESESIPYHEMREGDLYMDEHIDFVEVGLCFRISLARQNNMKPIKRFLLDPVHGFQQRTSSQTHSGDAFPPFPLDSFHMKCLVDEVNGLEQKHNIKVACFINDAEEYERGYYHWANGEFIKVDQTCQPLEYQNILKEYHAFTNLTSMNIWLFFYFDRNMGSFNRTFMDIGYAGQYISLLVSSWGRTARGMKNYDDLHLKKCLGLTTDDFIGYSVMIAPHPRSLQSSVLNL</sequence>
<dbReference type="EMBL" id="CP026118">
    <property type="protein sequence ID" value="QAS52234.1"/>
    <property type="molecule type" value="Genomic_DNA"/>
</dbReference>
<name>A0A410MBW4_9BACI</name>
<dbReference type="AlphaFoldDB" id="A0A410MBW4"/>
<evidence type="ECO:0000313" key="1">
    <source>
        <dbReference type="EMBL" id="QAS52234.1"/>
    </source>
</evidence>
<dbReference type="OrthoDB" id="2444884at2"/>